<name>A0A8C9ZS03_SANLU</name>
<evidence type="ECO:0000256" key="1">
    <source>
        <dbReference type="ARBA" id="ARBA00004370"/>
    </source>
</evidence>
<dbReference type="PANTHER" id="PTHR46160">
    <property type="entry name" value="ALPHA-TECTORIN-RELATED"/>
    <property type="match status" value="1"/>
</dbReference>
<evidence type="ECO:0000313" key="7">
    <source>
        <dbReference type="Proteomes" id="UP000694568"/>
    </source>
</evidence>
<dbReference type="Pfam" id="PF01826">
    <property type="entry name" value="TIL"/>
    <property type="match status" value="1"/>
</dbReference>
<reference evidence="6" key="1">
    <citation type="submission" date="2025-08" db="UniProtKB">
        <authorList>
            <consortium name="Ensembl"/>
        </authorList>
    </citation>
    <scope>IDENTIFICATION</scope>
</reference>
<feature type="domain" description="VWFD" evidence="5">
    <location>
        <begin position="28"/>
        <end position="200"/>
    </location>
</feature>
<dbReference type="CDD" id="cd19941">
    <property type="entry name" value="TIL"/>
    <property type="match status" value="1"/>
</dbReference>
<evidence type="ECO:0000256" key="3">
    <source>
        <dbReference type="ARBA" id="ARBA00023136"/>
    </source>
</evidence>
<dbReference type="Ensembl" id="ENSSLUT00000046725.1">
    <property type="protein sequence ID" value="ENSSLUP00000045305.1"/>
    <property type="gene ID" value="ENSSLUG00000020043.1"/>
</dbReference>
<reference evidence="6" key="2">
    <citation type="submission" date="2025-09" db="UniProtKB">
        <authorList>
            <consortium name="Ensembl"/>
        </authorList>
    </citation>
    <scope>IDENTIFICATION</scope>
</reference>
<proteinExistence type="predicted"/>
<dbReference type="InterPro" id="IPR014853">
    <property type="entry name" value="VWF/SSPO/ZAN-like_Cys-rich_dom"/>
</dbReference>
<evidence type="ECO:0000256" key="4">
    <source>
        <dbReference type="ARBA" id="ARBA00023157"/>
    </source>
</evidence>
<organism evidence="6 7">
    <name type="scientific">Sander lucioperca</name>
    <name type="common">Pike-perch</name>
    <name type="synonym">Perca lucioperca</name>
    <dbReference type="NCBI Taxonomy" id="283035"/>
    <lineage>
        <taxon>Eukaryota</taxon>
        <taxon>Metazoa</taxon>
        <taxon>Chordata</taxon>
        <taxon>Craniata</taxon>
        <taxon>Vertebrata</taxon>
        <taxon>Euteleostomi</taxon>
        <taxon>Actinopterygii</taxon>
        <taxon>Neopterygii</taxon>
        <taxon>Teleostei</taxon>
        <taxon>Neoteleostei</taxon>
        <taxon>Acanthomorphata</taxon>
        <taxon>Eupercaria</taxon>
        <taxon>Perciformes</taxon>
        <taxon>Percoidei</taxon>
        <taxon>Percidae</taxon>
        <taxon>Luciopercinae</taxon>
        <taxon>Sander</taxon>
    </lineage>
</organism>
<dbReference type="Proteomes" id="UP000694568">
    <property type="component" value="Unplaced"/>
</dbReference>
<keyword evidence="2" id="KW-0732">Signal</keyword>
<accession>A0A8C9ZS03</accession>
<evidence type="ECO:0000313" key="6">
    <source>
        <dbReference type="Ensembl" id="ENSSLUP00000045305.1"/>
    </source>
</evidence>
<dbReference type="InterPro" id="IPR001846">
    <property type="entry name" value="VWF_type-D"/>
</dbReference>
<feature type="domain" description="VWFD" evidence="5">
    <location>
        <begin position="371"/>
        <end position="465"/>
    </location>
</feature>
<evidence type="ECO:0000256" key="2">
    <source>
        <dbReference type="ARBA" id="ARBA00022729"/>
    </source>
</evidence>
<comment type="subcellular location">
    <subcellularLocation>
        <location evidence="1">Membrane</location>
    </subcellularLocation>
</comment>
<dbReference type="PANTHER" id="PTHR46160:SF9">
    <property type="entry name" value="PROTEIN PRY2-RELATED"/>
    <property type="match status" value="1"/>
</dbReference>
<dbReference type="GeneTree" id="ENSGT00950000183155"/>
<sequence length="465" mass="51524">MCAQSHCQDGKVCKVLNGVLGCHVDGPGVCIVKGDLHYTTYDGRNFDVYGNCTYILTSHCATWEGLEHFSVEVQNQMEDATNVSFRHVKMVVPGFAIEMSNDRSNTVNGLRLHLPYVSSQGKVKLYMTGLSKCLETDFGIVVMYSPDVMTVKMPRIFSGNLCGLCGNFNADPKDDLIPDDKSDISQAIKRWQTSSEHECMDMPMNPLGCNLQDMALYGGKDFCVRLLDTEGAFQSCHKTVDPKDFYDNCVHDLCYSNQTTLCQVLSSYVAVCQEMGAIVDEWRASNFCNLSCPPNSKYHLCSSHMSDCVENSLAVKCEEGCFCKPGFFNSGGDCVPNSECVQCTNHTCPNGTKCAIQNGQRACHALQLTTVKCAVMGGRHFRSYDGHSFDFNMGSCRYVLSQVCDEDESHPTVIIQQGRLHLRVNGVNMLLNLYLITSVACCLLLQDHLVDVTPLWILGPSFRTV</sequence>
<dbReference type="Pfam" id="PF00094">
    <property type="entry name" value="VWD"/>
    <property type="match status" value="2"/>
</dbReference>
<dbReference type="SMART" id="SM00832">
    <property type="entry name" value="C8"/>
    <property type="match status" value="1"/>
</dbReference>
<dbReference type="InterPro" id="IPR052749">
    <property type="entry name" value="Alpha-tectorin"/>
</dbReference>
<keyword evidence="3" id="KW-0472">Membrane</keyword>
<dbReference type="Pfam" id="PF08742">
    <property type="entry name" value="C8"/>
    <property type="match status" value="1"/>
</dbReference>
<dbReference type="AlphaFoldDB" id="A0A8C9ZS03"/>
<dbReference type="SUPFAM" id="SSF57567">
    <property type="entry name" value="Serine protease inhibitors"/>
    <property type="match status" value="1"/>
</dbReference>
<keyword evidence="7" id="KW-1185">Reference proteome</keyword>
<dbReference type="GO" id="GO:0016020">
    <property type="term" value="C:membrane"/>
    <property type="evidence" value="ECO:0007669"/>
    <property type="project" value="UniProtKB-SubCell"/>
</dbReference>
<dbReference type="InterPro" id="IPR002919">
    <property type="entry name" value="TIL_dom"/>
</dbReference>
<dbReference type="PROSITE" id="PS51233">
    <property type="entry name" value="VWFD"/>
    <property type="match status" value="2"/>
</dbReference>
<dbReference type="SMART" id="SM00216">
    <property type="entry name" value="VWD"/>
    <property type="match status" value="1"/>
</dbReference>
<keyword evidence="4" id="KW-1015">Disulfide bond</keyword>
<protein>
    <recommendedName>
        <fullName evidence="5">VWFD domain-containing protein</fullName>
    </recommendedName>
</protein>
<dbReference type="InterPro" id="IPR036084">
    <property type="entry name" value="Ser_inhib-like_sf"/>
</dbReference>
<evidence type="ECO:0000259" key="5">
    <source>
        <dbReference type="PROSITE" id="PS51233"/>
    </source>
</evidence>
<dbReference type="Gene3D" id="2.10.25.10">
    <property type="entry name" value="Laminin"/>
    <property type="match status" value="1"/>
</dbReference>